<sequence length="70" mass="7573">MQNYPIKGATCNACQMVISMSLEEFPGVGVVASDNPDFTFSLQVPESLLAKLPEIKKIVDTAGHYELITA</sequence>
<comment type="caution">
    <text evidence="1">The sequence shown here is derived from an EMBL/GenBank/DDBJ whole genome shotgun (WGS) entry which is preliminary data.</text>
</comment>
<evidence type="ECO:0000313" key="2">
    <source>
        <dbReference type="Proteomes" id="UP000760819"/>
    </source>
</evidence>
<evidence type="ECO:0008006" key="3">
    <source>
        <dbReference type="Google" id="ProtNLM"/>
    </source>
</evidence>
<reference evidence="1" key="2">
    <citation type="journal article" date="2021" name="Microbiome">
        <title>Successional dynamics and alternative stable states in a saline activated sludge microbial community over 9 years.</title>
        <authorList>
            <person name="Wang Y."/>
            <person name="Ye J."/>
            <person name="Ju F."/>
            <person name="Liu L."/>
            <person name="Boyd J.A."/>
            <person name="Deng Y."/>
            <person name="Parks D.H."/>
            <person name="Jiang X."/>
            <person name="Yin X."/>
            <person name="Woodcroft B.J."/>
            <person name="Tyson G.W."/>
            <person name="Hugenholtz P."/>
            <person name="Polz M.F."/>
            <person name="Zhang T."/>
        </authorList>
    </citation>
    <scope>NUCLEOTIDE SEQUENCE</scope>
    <source>
        <strain evidence="1">HKST-UBA12</strain>
    </source>
</reference>
<organism evidence="1 2">
    <name type="scientific">Candidatus Dojkabacteria bacterium</name>
    <dbReference type="NCBI Taxonomy" id="2099670"/>
    <lineage>
        <taxon>Bacteria</taxon>
        <taxon>Candidatus Dojkabacteria</taxon>
    </lineage>
</organism>
<accession>A0A955I5B1</accession>
<reference evidence="1" key="1">
    <citation type="submission" date="2020-04" db="EMBL/GenBank/DDBJ databases">
        <authorList>
            <person name="Zhang T."/>
        </authorList>
    </citation>
    <scope>NUCLEOTIDE SEQUENCE</scope>
    <source>
        <strain evidence="1">HKST-UBA12</strain>
    </source>
</reference>
<protein>
    <recommendedName>
        <fullName evidence="3">Heavy-metal-associated domain-containing protein</fullName>
    </recommendedName>
</protein>
<gene>
    <name evidence="1" type="ORF">KC640_02395</name>
</gene>
<dbReference type="AlphaFoldDB" id="A0A955I5B1"/>
<dbReference type="Proteomes" id="UP000760819">
    <property type="component" value="Unassembled WGS sequence"/>
</dbReference>
<dbReference type="EMBL" id="JAGQLI010000121">
    <property type="protein sequence ID" value="MCA9379255.1"/>
    <property type="molecule type" value="Genomic_DNA"/>
</dbReference>
<evidence type="ECO:0000313" key="1">
    <source>
        <dbReference type="EMBL" id="MCA9379255.1"/>
    </source>
</evidence>
<name>A0A955I5B1_9BACT</name>
<proteinExistence type="predicted"/>